<gene>
    <name evidence="3" type="ORF">M0R89_22045</name>
</gene>
<name>A0A8U0I2L4_9EURY</name>
<dbReference type="Proteomes" id="UP000830729">
    <property type="component" value="Plasmid unnamed3"/>
</dbReference>
<dbReference type="RefSeq" id="WP_248653126.1">
    <property type="nucleotide sequence ID" value="NZ_CP096662.1"/>
</dbReference>
<dbReference type="EMBL" id="CP096662">
    <property type="protein sequence ID" value="UPV77101.1"/>
    <property type="molecule type" value="Genomic_DNA"/>
</dbReference>
<dbReference type="AlphaFoldDB" id="A0A8U0I2L4"/>
<sequence length="120" mass="13929">MTDHLTSRVGESRQPSKTELDRAFDILSHPYRRRILTTLVEANPRDEDELSPEHLQAADEDLEMFTTQLFHVHLPKLEAAEYIEWDRETGAITRGPNFDEVAPLVKLMRNHPDELPADWP</sequence>
<dbReference type="GeneID" id="72187942"/>
<evidence type="ECO:0000313" key="4">
    <source>
        <dbReference type="Proteomes" id="UP000830729"/>
    </source>
</evidence>
<dbReference type="Gene3D" id="1.10.10.10">
    <property type="entry name" value="Winged helix-like DNA-binding domain superfamily/Winged helix DNA-binding domain"/>
    <property type="match status" value="1"/>
</dbReference>
<feature type="domain" description="DUF7344" evidence="2">
    <location>
        <begin position="24"/>
        <end position="92"/>
    </location>
</feature>
<protein>
    <submittedName>
        <fullName evidence="3">Helix-turn-helix domain-containing protein</fullName>
    </submittedName>
</protein>
<geneLocation type="plasmid" evidence="3 4">
    <name>unnamed3</name>
</geneLocation>
<evidence type="ECO:0000259" key="2">
    <source>
        <dbReference type="Pfam" id="PF24035"/>
    </source>
</evidence>
<dbReference type="InterPro" id="IPR036390">
    <property type="entry name" value="WH_DNA-bd_sf"/>
</dbReference>
<evidence type="ECO:0000256" key="1">
    <source>
        <dbReference type="SAM" id="MobiDB-lite"/>
    </source>
</evidence>
<evidence type="ECO:0000313" key="3">
    <source>
        <dbReference type="EMBL" id="UPV77101.1"/>
    </source>
</evidence>
<keyword evidence="3" id="KW-0614">Plasmid</keyword>
<dbReference type="KEGG" id="halx:M0R89_22045"/>
<organism evidence="3 4">
    <name type="scientific">Halorussus limi</name>
    <dbReference type="NCBI Taxonomy" id="2938695"/>
    <lineage>
        <taxon>Archaea</taxon>
        <taxon>Methanobacteriati</taxon>
        <taxon>Methanobacteriota</taxon>
        <taxon>Stenosarchaea group</taxon>
        <taxon>Halobacteria</taxon>
        <taxon>Halobacteriales</taxon>
        <taxon>Haladaptataceae</taxon>
        <taxon>Halorussus</taxon>
    </lineage>
</organism>
<accession>A0A8U0I2L4</accession>
<feature type="region of interest" description="Disordered" evidence="1">
    <location>
        <begin position="1"/>
        <end position="21"/>
    </location>
</feature>
<reference evidence="3 4" key="1">
    <citation type="submission" date="2022-04" db="EMBL/GenBank/DDBJ databases">
        <title>Diverse halophilic archaea isolated from saline environments.</title>
        <authorList>
            <person name="Cui H.-L."/>
        </authorList>
    </citation>
    <scope>NUCLEOTIDE SEQUENCE [LARGE SCALE GENOMIC DNA]</scope>
    <source>
        <strain evidence="3 4">XZYJT49</strain>
        <plasmid evidence="3 4">unnamed3</plasmid>
    </source>
</reference>
<dbReference type="InterPro" id="IPR055768">
    <property type="entry name" value="DUF7344"/>
</dbReference>
<proteinExistence type="predicted"/>
<dbReference type="InterPro" id="IPR036388">
    <property type="entry name" value="WH-like_DNA-bd_sf"/>
</dbReference>
<dbReference type="Pfam" id="PF24035">
    <property type="entry name" value="DUF7344"/>
    <property type="match status" value="1"/>
</dbReference>
<keyword evidence="4" id="KW-1185">Reference proteome</keyword>
<dbReference type="SUPFAM" id="SSF46785">
    <property type="entry name" value="Winged helix' DNA-binding domain"/>
    <property type="match status" value="1"/>
</dbReference>